<dbReference type="Proteomes" id="UP001642484">
    <property type="component" value="Unassembled WGS sequence"/>
</dbReference>
<dbReference type="EMBL" id="CAXAMN010028572">
    <property type="protein sequence ID" value="CAK9116990.1"/>
    <property type="molecule type" value="Genomic_DNA"/>
</dbReference>
<proteinExistence type="predicted"/>
<feature type="coiled-coil region" evidence="1">
    <location>
        <begin position="302"/>
        <end position="329"/>
    </location>
</feature>
<evidence type="ECO:0000256" key="1">
    <source>
        <dbReference type="SAM" id="Coils"/>
    </source>
</evidence>
<feature type="compositionally biased region" description="Basic and acidic residues" evidence="2">
    <location>
        <begin position="186"/>
        <end position="207"/>
    </location>
</feature>
<keyword evidence="4" id="KW-1185">Reference proteome</keyword>
<sequence length="330" mass="36760">MTVAIYHYVKPGKEAWKLFLLTLKARLFENMTSQASVPHTPESAASVVESLGDAALLTEEEVTSSQCCTCHKPIDKDNSLVIVRAGVKSSNEIRRCRPCHSMRSAIERGEDLRKRLEEIVQDWKISTTRYEFNQEADFVEESDLRAKYADKPEIAENILKNSLSFFCPIKKVILYADPKYQAKVSDQHELGHSEKRKGLDDTTDAKAPKRPKKADKNGKDGDPADEPKLKAGEKKKVAKKAEQVSSKVLQMKDTLEKCSSFGDMIPPYVIKAASDAKDKSQVAIQNAQTCLDSGKGDSSHLIETLDATLNELSEGLARVKNQLEQASKFK</sequence>
<evidence type="ECO:0000313" key="4">
    <source>
        <dbReference type="Proteomes" id="UP001642484"/>
    </source>
</evidence>
<comment type="caution">
    <text evidence="3">The sequence shown here is derived from an EMBL/GenBank/DDBJ whole genome shotgun (WGS) entry which is preliminary data.</text>
</comment>
<accession>A0ABP0SXS9</accession>
<organism evidence="3 4">
    <name type="scientific">Durusdinium trenchii</name>
    <dbReference type="NCBI Taxonomy" id="1381693"/>
    <lineage>
        <taxon>Eukaryota</taxon>
        <taxon>Sar</taxon>
        <taxon>Alveolata</taxon>
        <taxon>Dinophyceae</taxon>
        <taxon>Suessiales</taxon>
        <taxon>Symbiodiniaceae</taxon>
        <taxon>Durusdinium</taxon>
    </lineage>
</organism>
<feature type="compositionally biased region" description="Basic and acidic residues" evidence="2">
    <location>
        <begin position="214"/>
        <end position="242"/>
    </location>
</feature>
<evidence type="ECO:0000256" key="2">
    <source>
        <dbReference type="SAM" id="MobiDB-lite"/>
    </source>
</evidence>
<dbReference type="InterPro" id="IPR036280">
    <property type="entry name" value="Multihaem_cyt_sf"/>
</dbReference>
<gene>
    <name evidence="3" type="ORF">CCMP2556_LOCUS54432</name>
</gene>
<dbReference type="SUPFAM" id="SSF48695">
    <property type="entry name" value="Multiheme cytochromes"/>
    <property type="match status" value="1"/>
</dbReference>
<reference evidence="3 4" key="1">
    <citation type="submission" date="2024-02" db="EMBL/GenBank/DDBJ databases">
        <authorList>
            <person name="Chen Y."/>
            <person name="Shah S."/>
            <person name="Dougan E. K."/>
            <person name="Thang M."/>
            <person name="Chan C."/>
        </authorList>
    </citation>
    <scope>NUCLEOTIDE SEQUENCE [LARGE SCALE GENOMIC DNA]</scope>
</reference>
<feature type="region of interest" description="Disordered" evidence="2">
    <location>
        <begin position="186"/>
        <end position="243"/>
    </location>
</feature>
<keyword evidence="1" id="KW-0175">Coiled coil</keyword>
<evidence type="ECO:0000313" key="3">
    <source>
        <dbReference type="EMBL" id="CAK9116990.1"/>
    </source>
</evidence>
<protein>
    <submittedName>
        <fullName evidence="3">Uncharacterized protein</fullName>
    </submittedName>
</protein>
<name>A0ABP0SXS9_9DINO</name>